<evidence type="ECO:0000313" key="2">
    <source>
        <dbReference type="EMBL" id="GIF04311.1"/>
    </source>
</evidence>
<evidence type="ECO:0000256" key="1">
    <source>
        <dbReference type="SAM" id="MobiDB-lite"/>
    </source>
</evidence>
<comment type="caution">
    <text evidence="2">The sequence shown here is derived from an EMBL/GenBank/DDBJ whole genome shotgun (WGS) entry which is preliminary data.</text>
</comment>
<protein>
    <submittedName>
        <fullName evidence="2">Uncharacterized protein</fullName>
    </submittedName>
</protein>
<feature type="region of interest" description="Disordered" evidence="1">
    <location>
        <begin position="1"/>
        <end position="46"/>
    </location>
</feature>
<proteinExistence type="predicted"/>
<evidence type="ECO:0000313" key="3">
    <source>
        <dbReference type="Proteomes" id="UP000629619"/>
    </source>
</evidence>
<organism evidence="2 3">
    <name type="scientific">Actinoplanes siamensis</name>
    <dbReference type="NCBI Taxonomy" id="1223317"/>
    <lineage>
        <taxon>Bacteria</taxon>
        <taxon>Bacillati</taxon>
        <taxon>Actinomycetota</taxon>
        <taxon>Actinomycetes</taxon>
        <taxon>Micromonosporales</taxon>
        <taxon>Micromonosporaceae</taxon>
        <taxon>Actinoplanes</taxon>
    </lineage>
</organism>
<feature type="compositionally biased region" description="Basic and acidic residues" evidence="1">
    <location>
        <begin position="1"/>
        <end position="11"/>
    </location>
</feature>
<sequence>MLLNPRSRERPGQAAAVYPEGVPLPGAPLVPTGPPAGGTEEEGLAPGEGEAFELGERQLIAGGCEAATPRQGAVSYGASTSAQTGSPSQTTPCTT</sequence>
<feature type="compositionally biased region" description="Polar residues" evidence="1">
    <location>
        <begin position="77"/>
        <end position="95"/>
    </location>
</feature>
<dbReference type="AlphaFoldDB" id="A0A919TI67"/>
<dbReference type="Proteomes" id="UP000629619">
    <property type="component" value="Unassembled WGS sequence"/>
</dbReference>
<reference evidence="2" key="1">
    <citation type="submission" date="2021-01" db="EMBL/GenBank/DDBJ databases">
        <title>Whole genome shotgun sequence of Actinoplanes siamensis NBRC 109076.</title>
        <authorList>
            <person name="Komaki H."/>
            <person name="Tamura T."/>
        </authorList>
    </citation>
    <scope>NUCLEOTIDE SEQUENCE</scope>
    <source>
        <strain evidence="2">NBRC 109076</strain>
    </source>
</reference>
<gene>
    <name evidence="2" type="ORF">Asi03nite_18490</name>
</gene>
<keyword evidence="3" id="KW-1185">Reference proteome</keyword>
<feature type="region of interest" description="Disordered" evidence="1">
    <location>
        <begin position="72"/>
        <end position="95"/>
    </location>
</feature>
<accession>A0A919TI67</accession>
<dbReference type="EMBL" id="BOMW01000018">
    <property type="protein sequence ID" value="GIF04311.1"/>
    <property type="molecule type" value="Genomic_DNA"/>
</dbReference>
<feature type="compositionally biased region" description="Pro residues" evidence="1">
    <location>
        <begin position="25"/>
        <end position="34"/>
    </location>
</feature>
<name>A0A919TI67_9ACTN</name>